<gene>
    <name evidence="2" type="ORF">ACJEBI_15140</name>
</gene>
<feature type="transmembrane region" description="Helical" evidence="1">
    <location>
        <begin position="119"/>
        <end position="139"/>
    </location>
</feature>
<dbReference type="RefSeq" id="WP_406581379.1">
    <property type="nucleotide sequence ID" value="NZ_JBJHQH010000011.1"/>
</dbReference>
<dbReference type="NCBIfam" id="NF041644">
    <property type="entry name" value="CBO0543_fam"/>
    <property type="match status" value="1"/>
</dbReference>
<sequence>MNTVKHLNGSSLQPWQKKQLPFSYLASMVLASLLGTYLDLYFVGKQLYQFPMRPFSEIFSINIAFTLVGLPILVMIFLRCISKLNKWGKAGVILFVSLLMPIFEKFAEELGWFVHADGWKHLYTCFGYLLFLTIITVFYEGMAKRNS</sequence>
<keyword evidence="1" id="KW-1133">Transmembrane helix</keyword>
<evidence type="ECO:0000313" key="2">
    <source>
        <dbReference type="EMBL" id="MFK9092807.1"/>
    </source>
</evidence>
<keyword evidence="1" id="KW-0472">Membrane</keyword>
<feature type="transmembrane region" description="Helical" evidence="1">
    <location>
        <begin position="20"/>
        <end position="38"/>
    </location>
</feature>
<name>A0ABW8RH34_9BACI</name>
<feature type="transmembrane region" description="Helical" evidence="1">
    <location>
        <begin position="58"/>
        <end position="78"/>
    </location>
</feature>
<dbReference type="EMBL" id="JBJHQH010000011">
    <property type="protein sequence ID" value="MFK9092807.1"/>
    <property type="molecule type" value="Genomic_DNA"/>
</dbReference>
<feature type="transmembrane region" description="Helical" evidence="1">
    <location>
        <begin position="90"/>
        <end position="107"/>
    </location>
</feature>
<organism evidence="2 3">
    <name type="scientific">Bacillus salipaludis</name>
    <dbReference type="NCBI Taxonomy" id="2547811"/>
    <lineage>
        <taxon>Bacteria</taxon>
        <taxon>Bacillati</taxon>
        <taxon>Bacillota</taxon>
        <taxon>Bacilli</taxon>
        <taxon>Bacillales</taxon>
        <taxon>Bacillaceae</taxon>
        <taxon>Bacillus</taxon>
    </lineage>
</organism>
<proteinExistence type="predicted"/>
<evidence type="ECO:0000256" key="1">
    <source>
        <dbReference type="SAM" id="Phobius"/>
    </source>
</evidence>
<comment type="caution">
    <text evidence="2">The sequence shown here is derived from an EMBL/GenBank/DDBJ whole genome shotgun (WGS) entry which is preliminary data.</text>
</comment>
<protein>
    <submittedName>
        <fullName evidence="2">CBO0543 family protein</fullName>
    </submittedName>
</protein>
<reference evidence="2 3" key="1">
    <citation type="submission" date="2024-11" db="EMBL/GenBank/DDBJ databases">
        <authorList>
            <person name="Lucas J.A."/>
        </authorList>
    </citation>
    <scope>NUCLEOTIDE SEQUENCE [LARGE SCALE GENOMIC DNA]</scope>
    <source>
        <strain evidence="2 3">Z 5.4</strain>
    </source>
</reference>
<dbReference type="InterPro" id="IPR048147">
    <property type="entry name" value="CBO0543-like"/>
</dbReference>
<dbReference type="Proteomes" id="UP001623041">
    <property type="component" value="Unassembled WGS sequence"/>
</dbReference>
<keyword evidence="1" id="KW-0812">Transmembrane</keyword>
<keyword evidence="3" id="KW-1185">Reference proteome</keyword>
<evidence type="ECO:0000313" key="3">
    <source>
        <dbReference type="Proteomes" id="UP001623041"/>
    </source>
</evidence>
<accession>A0ABW8RH34</accession>